<name>A0ABY7MGQ7_9BRAD</name>
<accession>A0ABY7MGQ7</accession>
<dbReference type="RefSeq" id="WP_270162880.1">
    <property type="nucleotide sequence ID" value="NZ_CP089391.1"/>
</dbReference>
<evidence type="ECO:0000313" key="3">
    <source>
        <dbReference type="Proteomes" id="UP001179614"/>
    </source>
</evidence>
<gene>
    <name evidence="2" type="ORF">I3J27_32060</name>
</gene>
<protein>
    <submittedName>
        <fullName evidence="2">PilZ domain-containing protein</fullName>
    </submittedName>
</protein>
<dbReference type="Gene3D" id="2.40.10.220">
    <property type="entry name" value="predicted glycosyltransferase like domains"/>
    <property type="match status" value="1"/>
</dbReference>
<reference evidence="2" key="1">
    <citation type="submission" date="2021-12" db="EMBL/GenBank/DDBJ databases">
        <title>Bradyrhizobium xenonodulans sp. nov.</title>
        <authorList>
            <person name="Claassens R."/>
            <person name="Venter S.N."/>
            <person name="Beukes C.W."/>
            <person name="Stepkowski T."/>
            <person name="Steenkamp E.T."/>
        </authorList>
    </citation>
    <scope>NUCLEOTIDE SEQUENCE</scope>
    <source>
        <strain evidence="2">14AB</strain>
    </source>
</reference>
<keyword evidence="3" id="KW-1185">Reference proteome</keyword>
<proteinExistence type="predicted"/>
<evidence type="ECO:0000313" key="2">
    <source>
        <dbReference type="EMBL" id="WBL77610.1"/>
    </source>
</evidence>
<sequence length="91" mass="10170">MERRIARRQRVFKAGRLTFAGTTVDCIVRNLSSEGALIELPTSEGAPHELMLSLLTHRLNFNCFVVWRDNKRLGVVFGPSVVQTQQISATG</sequence>
<feature type="domain" description="PilZ" evidence="1">
    <location>
        <begin position="3"/>
        <end position="79"/>
    </location>
</feature>
<dbReference type="Proteomes" id="UP001179614">
    <property type="component" value="Chromosome"/>
</dbReference>
<dbReference type="SUPFAM" id="SSF141371">
    <property type="entry name" value="PilZ domain-like"/>
    <property type="match status" value="1"/>
</dbReference>
<dbReference type="InterPro" id="IPR009875">
    <property type="entry name" value="PilZ_domain"/>
</dbReference>
<dbReference type="EMBL" id="CP089391">
    <property type="protein sequence ID" value="WBL77610.1"/>
    <property type="molecule type" value="Genomic_DNA"/>
</dbReference>
<evidence type="ECO:0000259" key="1">
    <source>
        <dbReference type="Pfam" id="PF07238"/>
    </source>
</evidence>
<organism evidence="2 3">
    <name type="scientific">Bradyrhizobium xenonodulans</name>
    <dbReference type="NCBI Taxonomy" id="2736875"/>
    <lineage>
        <taxon>Bacteria</taxon>
        <taxon>Pseudomonadati</taxon>
        <taxon>Pseudomonadota</taxon>
        <taxon>Alphaproteobacteria</taxon>
        <taxon>Hyphomicrobiales</taxon>
        <taxon>Nitrobacteraceae</taxon>
        <taxon>Bradyrhizobium</taxon>
    </lineage>
</organism>
<dbReference type="Pfam" id="PF07238">
    <property type="entry name" value="PilZ"/>
    <property type="match status" value="1"/>
</dbReference>